<dbReference type="OrthoDB" id="10565599at2759"/>
<dbReference type="AlphaFoldDB" id="A0A565BY71"/>
<dbReference type="Proteomes" id="UP000489600">
    <property type="component" value="Unassembled WGS sequence"/>
</dbReference>
<sequence length="259" mass="28300">MTYVICKVMYKGEEGDILYGNNNNNSSVPSLVSDLNTVTAINTAPEVEQQGEDNLHSWSMDDLLNLMNEQEDLSPSLGFNPDTFFSDYNNNLNVQPQTPYDNGYRNGVMGFNGEGIEDVFSYELEMQENRNNHMAKKPLTGVIVDYISDSDAELISATVKQGKSKAGSASIEKGSSMAKTEKKGLFITEEAIQRNRAFVSVSAVISGLSPATKPPFTQLCNVLLVSSLSKTLSQSGTRSLDADSIPISVPVVLQIHRRS</sequence>
<protein>
    <recommendedName>
        <fullName evidence="3">NAC domain-containing protein</fullName>
    </recommendedName>
</protein>
<keyword evidence="2" id="KW-1185">Reference proteome</keyword>
<reference evidence="1" key="1">
    <citation type="submission" date="2019-07" db="EMBL/GenBank/DDBJ databases">
        <authorList>
            <person name="Dittberner H."/>
        </authorList>
    </citation>
    <scope>NUCLEOTIDE SEQUENCE [LARGE SCALE GENOMIC DNA]</scope>
</reference>
<comment type="caution">
    <text evidence="1">The sequence shown here is derived from an EMBL/GenBank/DDBJ whole genome shotgun (WGS) entry which is preliminary data.</text>
</comment>
<evidence type="ECO:0000313" key="1">
    <source>
        <dbReference type="EMBL" id="VVB06360.1"/>
    </source>
</evidence>
<organism evidence="1 2">
    <name type="scientific">Arabis nemorensis</name>
    <dbReference type="NCBI Taxonomy" id="586526"/>
    <lineage>
        <taxon>Eukaryota</taxon>
        <taxon>Viridiplantae</taxon>
        <taxon>Streptophyta</taxon>
        <taxon>Embryophyta</taxon>
        <taxon>Tracheophyta</taxon>
        <taxon>Spermatophyta</taxon>
        <taxon>Magnoliopsida</taxon>
        <taxon>eudicotyledons</taxon>
        <taxon>Gunneridae</taxon>
        <taxon>Pentapetalae</taxon>
        <taxon>rosids</taxon>
        <taxon>malvids</taxon>
        <taxon>Brassicales</taxon>
        <taxon>Brassicaceae</taxon>
        <taxon>Arabideae</taxon>
        <taxon>Arabis</taxon>
    </lineage>
</organism>
<dbReference type="EMBL" id="CABITT030000005">
    <property type="protein sequence ID" value="VVB06360.1"/>
    <property type="molecule type" value="Genomic_DNA"/>
</dbReference>
<accession>A0A565BY71</accession>
<gene>
    <name evidence="1" type="ORF">ANE_LOCUS16804</name>
</gene>
<proteinExistence type="predicted"/>
<evidence type="ECO:0000313" key="2">
    <source>
        <dbReference type="Proteomes" id="UP000489600"/>
    </source>
</evidence>
<evidence type="ECO:0008006" key="3">
    <source>
        <dbReference type="Google" id="ProtNLM"/>
    </source>
</evidence>
<name>A0A565BY71_9BRAS</name>